<keyword evidence="1" id="KW-0472">Membrane</keyword>
<reference evidence="2" key="1">
    <citation type="journal article" date="2014" name="Front. Microbiol.">
        <title>High frequency of phylogenetically diverse reductive dehalogenase-homologous genes in deep subseafloor sedimentary metagenomes.</title>
        <authorList>
            <person name="Kawai M."/>
            <person name="Futagami T."/>
            <person name="Toyoda A."/>
            <person name="Takaki Y."/>
            <person name="Nishi S."/>
            <person name="Hori S."/>
            <person name="Arai W."/>
            <person name="Tsubouchi T."/>
            <person name="Morono Y."/>
            <person name="Uchiyama I."/>
            <person name="Ito T."/>
            <person name="Fujiyama A."/>
            <person name="Inagaki F."/>
            <person name="Takami H."/>
        </authorList>
    </citation>
    <scope>NUCLEOTIDE SEQUENCE</scope>
    <source>
        <strain evidence="2">Expedition CK06-06</strain>
    </source>
</reference>
<proteinExistence type="predicted"/>
<comment type="caution">
    <text evidence="2">The sequence shown here is derived from an EMBL/GenBank/DDBJ whole genome shotgun (WGS) entry which is preliminary data.</text>
</comment>
<keyword evidence="1" id="KW-0812">Transmembrane</keyword>
<accession>X1EV32</accession>
<gene>
    <name evidence="2" type="ORF">S01H4_61628</name>
</gene>
<feature type="non-terminal residue" evidence="2">
    <location>
        <position position="42"/>
    </location>
</feature>
<dbReference type="AlphaFoldDB" id="X1EV32"/>
<organism evidence="2">
    <name type="scientific">marine sediment metagenome</name>
    <dbReference type="NCBI Taxonomy" id="412755"/>
    <lineage>
        <taxon>unclassified sequences</taxon>
        <taxon>metagenomes</taxon>
        <taxon>ecological metagenomes</taxon>
    </lineage>
</organism>
<keyword evidence="1" id="KW-1133">Transmembrane helix</keyword>
<protein>
    <submittedName>
        <fullName evidence="2">Uncharacterized protein</fullName>
    </submittedName>
</protein>
<name>X1EV32_9ZZZZ</name>
<evidence type="ECO:0000256" key="1">
    <source>
        <dbReference type="SAM" id="Phobius"/>
    </source>
</evidence>
<feature type="transmembrane region" description="Helical" evidence="1">
    <location>
        <begin position="15"/>
        <end position="36"/>
    </location>
</feature>
<sequence>MSSPTMVEPLVTNSLFILLMLWLLATPYVFLAYYHYAVRPDL</sequence>
<dbReference type="EMBL" id="BART01036586">
    <property type="protein sequence ID" value="GAH12463.1"/>
    <property type="molecule type" value="Genomic_DNA"/>
</dbReference>
<evidence type="ECO:0000313" key="2">
    <source>
        <dbReference type="EMBL" id="GAH12463.1"/>
    </source>
</evidence>